<dbReference type="InterPro" id="IPR025277">
    <property type="entry name" value="Apiosidase-like_cat_dom"/>
</dbReference>
<comment type="caution">
    <text evidence="2">The sequence shown here is derived from an EMBL/GenBank/DDBJ whole genome shotgun (WGS) entry which is preliminary data.</text>
</comment>
<protein>
    <submittedName>
        <fullName evidence="2">DUF4038 domain-containing protein</fullName>
    </submittedName>
</protein>
<feature type="domain" description="Apiosidase-like catalytic" evidence="1">
    <location>
        <begin position="9"/>
        <end position="342"/>
    </location>
</feature>
<name>A0A7C3MQ22_DICTH</name>
<proteinExistence type="predicted"/>
<dbReference type="PANTHER" id="PTHR37836">
    <property type="entry name" value="LMO1036 PROTEIN"/>
    <property type="match status" value="1"/>
</dbReference>
<dbReference type="SUPFAM" id="SSF51445">
    <property type="entry name" value="(Trans)glycosidases"/>
    <property type="match status" value="1"/>
</dbReference>
<dbReference type="AlphaFoldDB" id="A0A7C3MQ22"/>
<reference evidence="2" key="1">
    <citation type="journal article" date="2020" name="mSystems">
        <title>Genome- and Community-Level Interaction Insights into Carbon Utilization and Element Cycling Functions of Hydrothermarchaeota in Hydrothermal Sediment.</title>
        <authorList>
            <person name="Zhou Z."/>
            <person name="Liu Y."/>
            <person name="Xu W."/>
            <person name="Pan J."/>
            <person name="Luo Z.H."/>
            <person name="Li M."/>
        </authorList>
    </citation>
    <scope>NUCLEOTIDE SEQUENCE [LARGE SCALE GENOMIC DNA]</scope>
    <source>
        <strain evidence="2">SpSt-81</strain>
    </source>
</reference>
<organism evidence="2">
    <name type="scientific">Dictyoglomus thermophilum</name>
    <dbReference type="NCBI Taxonomy" id="14"/>
    <lineage>
        <taxon>Bacteria</taxon>
        <taxon>Pseudomonadati</taxon>
        <taxon>Dictyoglomota</taxon>
        <taxon>Dictyoglomia</taxon>
        <taxon>Dictyoglomales</taxon>
        <taxon>Dictyoglomaceae</taxon>
        <taxon>Dictyoglomus</taxon>
    </lineage>
</organism>
<dbReference type="PANTHER" id="PTHR37836:SF3">
    <property type="entry name" value="ENDOGLUCANASE"/>
    <property type="match status" value="1"/>
</dbReference>
<evidence type="ECO:0000313" key="2">
    <source>
        <dbReference type="EMBL" id="HFX14332.1"/>
    </source>
</evidence>
<dbReference type="EMBL" id="DTIN01000043">
    <property type="protein sequence ID" value="HFX14332.1"/>
    <property type="molecule type" value="Genomic_DNA"/>
</dbReference>
<sequence length="427" mass="50336">MGYIRISDTKDYFIKDGKVFFYFADTCWSAFTNITIEEWNDYLNYRKMQGFNTIQIDVLPQWDRSTTDIYMDPFEVFPNGKWNFNKINEKYFERARNMVEMMIERNLIPALVILWANYVPDNWLSKMLAEKGVSHVIPRENLEEYLYYVINKFKDYNPIFIISGDTNFEGDGATEYYLKALEMAKKYAPNSLTTLHLCGGYADVPEEIINSPYYDFYMYQSCHFKDKMHWAYETALKFYNKKVKRPIVNGEPCYEGIGSIGNYNIYGRFTRNDVRKAVWQSLLSGAKAGVTYGAHGIWSWEKGLGEYSVSDYAAPYYWRDALVFPGVYDLSFAKWVFEKYELYDIEPANDLLINETQEIRVSKGRNKIVIYNPYNFNIRLRLDEDYEWEGIELIERKFFVPEVKKSEGETIIKMSPFNGDSLLIGLK</sequence>
<dbReference type="InterPro" id="IPR017853">
    <property type="entry name" value="GH"/>
</dbReference>
<gene>
    <name evidence="2" type="ORF">ENW00_09380</name>
</gene>
<accession>A0A7C3MQ22</accession>
<dbReference type="Gene3D" id="3.20.20.80">
    <property type="entry name" value="Glycosidases"/>
    <property type="match status" value="1"/>
</dbReference>
<evidence type="ECO:0000259" key="1">
    <source>
        <dbReference type="Pfam" id="PF13204"/>
    </source>
</evidence>
<dbReference type="Pfam" id="PF13204">
    <property type="entry name" value="Apiosidase"/>
    <property type="match status" value="1"/>
</dbReference>